<keyword evidence="4" id="KW-1185">Reference proteome</keyword>
<protein>
    <submittedName>
        <fullName evidence="3">Uncharacterized protein</fullName>
    </submittedName>
</protein>
<evidence type="ECO:0000256" key="1">
    <source>
        <dbReference type="SAM" id="Coils"/>
    </source>
</evidence>
<sequence length="140" mass="16373">MLIILRALVNRWIDHLMHGTTGEVSLKRLRQLLLRSIVIAISAITFSIGLTVRSLIWYLDSRTMEQSIRKIDVHLVQQQENINDLFRINSEQHKASVRLTSENIELKNDVFTLLSKNKQLNQEVKKLREELNGQTKTQER</sequence>
<evidence type="ECO:0000313" key="3">
    <source>
        <dbReference type="EMBL" id="QDJ96719.1"/>
    </source>
</evidence>
<organism evidence="3 4">
    <name type="scientific">Aeromonas phage PS1</name>
    <dbReference type="NCBI Taxonomy" id="2591406"/>
    <lineage>
        <taxon>Viruses</taxon>
        <taxon>Duplodnaviria</taxon>
        <taxon>Heunggongvirae</taxon>
        <taxon>Uroviricota</taxon>
        <taxon>Caudoviricetes</taxon>
        <taxon>Chimalliviridae</taxon>
        <taxon>Ferozepurvirus</taxon>
        <taxon>Ferozepurvirus PS1</taxon>
    </lineage>
</organism>
<gene>
    <name evidence="3" type="ORF">PS1_0208</name>
</gene>
<dbReference type="EMBL" id="MN032614">
    <property type="protein sequence ID" value="QDJ96719.1"/>
    <property type="molecule type" value="Genomic_DNA"/>
</dbReference>
<name>A0A514TUM3_9CAUD</name>
<keyword evidence="2" id="KW-1133">Transmembrane helix</keyword>
<keyword evidence="2" id="KW-0812">Transmembrane</keyword>
<reference evidence="3" key="1">
    <citation type="submission" date="2019-06" db="EMBL/GenBank/DDBJ databases">
        <title>Complete genome sequence of Aeromonas hydrophila bacteriophage PS1.</title>
        <authorList>
            <person name="Rai S."/>
            <person name="Tyagi A."/>
            <person name="Kumar N."/>
            <person name="Singh N."/>
        </authorList>
    </citation>
    <scope>NUCLEOTIDE SEQUENCE [LARGE SCALE GENOMIC DNA]</scope>
</reference>
<feature type="coiled-coil region" evidence="1">
    <location>
        <begin position="110"/>
        <end position="137"/>
    </location>
</feature>
<evidence type="ECO:0000313" key="4">
    <source>
        <dbReference type="Proteomes" id="UP000317703"/>
    </source>
</evidence>
<accession>A0A514TUM3</accession>
<keyword evidence="2" id="KW-0472">Membrane</keyword>
<dbReference type="Proteomes" id="UP000317703">
    <property type="component" value="Segment"/>
</dbReference>
<keyword evidence="1" id="KW-0175">Coiled coil</keyword>
<proteinExistence type="predicted"/>
<evidence type="ECO:0000256" key="2">
    <source>
        <dbReference type="SAM" id="Phobius"/>
    </source>
</evidence>
<feature type="transmembrane region" description="Helical" evidence="2">
    <location>
        <begin position="37"/>
        <end position="59"/>
    </location>
</feature>